<dbReference type="GO" id="GO:0097367">
    <property type="term" value="F:carbohydrate derivative binding"/>
    <property type="evidence" value="ECO:0007669"/>
    <property type="project" value="InterPro"/>
</dbReference>
<dbReference type="InterPro" id="IPR001347">
    <property type="entry name" value="SIS_dom"/>
</dbReference>
<dbReference type="GO" id="GO:0008270">
    <property type="term" value="F:zinc ion binding"/>
    <property type="evidence" value="ECO:0007669"/>
    <property type="project" value="UniProtKB-UniRule"/>
</dbReference>
<dbReference type="KEGG" id="dmm:dnm_061810"/>
<dbReference type="AlphaFoldDB" id="A0A975GQP5"/>
<evidence type="ECO:0000256" key="1">
    <source>
        <dbReference type="ARBA" id="ARBA00000348"/>
    </source>
</evidence>
<dbReference type="GO" id="GO:0005737">
    <property type="term" value="C:cytoplasm"/>
    <property type="evidence" value="ECO:0007669"/>
    <property type="project" value="UniProtKB-SubCell"/>
</dbReference>
<evidence type="ECO:0000256" key="8">
    <source>
        <dbReference type="ARBA" id="ARBA00023277"/>
    </source>
</evidence>
<evidence type="ECO:0000256" key="9">
    <source>
        <dbReference type="HAMAP-Rule" id="MF_00067"/>
    </source>
</evidence>
<feature type="binding site" evidence="9">
    <location>
        <begin position="91"/>
        <end position="92"/>
    </location>
    <ligand>
        <name>substrate</name>
    </ligand>
</feature>
<comment type="miscellaneous">
    <text evidence="9">The reaction produces a racemic mixture of D-glycero-alpha-D-manno-heptose 7-phosphate and D-glycero-beta-D-manno-heptose 7-phosphate.</text>
</comment>
<dbReference type="EC" id="5.3.1.28" evidence="9"/>
<evidence type="ECO:0000259" key="10">
    <source>
        <dbReference type="PROSITE" id="PS51464"/>
    </source>
</evidence>
<comment type="subcellular location">
    <subcellularLocation>
        <location evidence="2 9">Cytoplasm</location>
    </subcellularLocation>
</comment>
<evidence type="ECO:0000256" key="7">
    <source>
        <dbReference type="ARBA" id="ARBA00023235"/>
    </source>
</evidence>
<evidence type="ECO:0000313" key="12">
    <source>
        <dbReference type="Proteomes" id="UP000663722"/>
    </source>
</evidence>
<protein>
    <recommendedName>
        <fullName evidence="9">Phosphoheptose isomerase</fullName>
        <ecNumber evidence="9">5.3.1.28</ecNumber>
    </recommendedName>
    <alternativeName>
        <fullName evidence="9">Sedoheptulose 7-phosphate isomerase</fullName>
    </alternativeName>
</protein>
<evidence type="ECO:0000256" key="4">
    <source>
        <dbReference type="ARBA" id="ARBA00022490"/>
    </source>
</evidence>
<feature type="domain" description="SIS" evidence="10">
    <location>
        <begin position="34"/>
        <end position="192"/>
    </location>
</feature>
<dbReference type="Pfam" id="PF13580">
    <property type="entry name" value="SIS_2"/>
    <property type="match status" value="1"/>
</dbReference>
<organism evidence="11 12">
    <name type="scientific">Desulfonema magnum</name>
    <dbReference type="NCBI Taxonomy" id="45655"/>
    <lineage>
        <taxon>Bacteria</taxon>
        <taxon>Pseudomonadati</taxon>
        <taxon>Thermodesulfobacteriota</taxon>
        <taxon>Desulfobacteria</taxon>
        <taxon>Desulfobacterales</taxon>
        <taxon>Desulfococcaceae</taxon>
        <taxon>Desulfonema</taxon>
    </lineage>
</organism>
<keyword evidence="6 9" id="KW-0862">Zinc</keyword>
<comment type="function">
    <text evidence="9">Catalyzes the isomerization of sedoheptulose 7-phosphate in D-glycero-D-manno-heptose 7-phosphate.</text>
</comment>
<proteinExistence type="inferred from homology"/>
<feature type="binding site" evidence="9">
    <location>
        <begin position="49"/>
        <end position="51"/>
    </location>
    <ligand>
        <name>substrate</name>
    </ligand>
</feature>
<comment type="cofactor">
    <cofactor evidence="9">
        <name>Zn(2+)</name>
        <dbReference type="ChEBI" id="CHEBI:29105"/>
    </cofactor>
    <text evidence="9">Binds 1 zinc ion per subunit.</text>
</comment>
<keyword evidence="7 9" id="KW-0413">Isomerase</keyword>
<dbReference type="Gene3D" id="3.40.50.10490">
    <property type="entry name" value="Glucose-6-phosphate isomerase like protein, domain 1"/>
    <property type="match status" value="1"/>
</dbReference>
<evidence type="ECO:0000256" key="3">
    <source>
        <dbReference type="ARBA" id="ARBA00009894"/>
    </source>
</evidence>
<feature type="binding site" evidence="9">
    <location>
        <begin position="117"/>
        <end position="119"/>
    </location>
    <ligand>
        <name>substrate</name>
    </ligand>
</feature>
<dbReference type="GO" id="GO:0005975">
    <property type="term" value="P:carbohydrate metabolic process"/>
    <property type="evidence" value="ECO:0007669"/>
    <property type="project" value="UniProtKB-UniRule"/>
</dbReference>
<evidence type="ECO:0000313" key="11">
    <source>
        <dbReference type="EMBL" id="QTA90120.1"/>
    </source>
</evidence>
<comment type="catalytic activity">
    <reaction evidence="1 9">
        <text>2 D-sedoheptulose 7-phosphate = D-glycero-alpha-D-manno-heptose 7-phosphate + D-glycero-beta-D-manno-heptose 7-phosphate</text>
        <dbReference type="Rhea" id="RHEA:27489"/>
        <dbReference type="ChEBI" id="CHEBI:57483"/>
        <dbReference type="ChEBI" id="CHEBI:60203"/>
        <dbReference type="ChEBI" id="CHEBI:60204"/>
        <dbReference type="EC" id="5.3.1.28"/>
    </reaction>
</comment>
<dbReference type="PROSITE" id="PS51464">
    <property type="entry name" value="SIS"/>
    <property type="match status" value="1"/>
</dbReference>
<feature type="binding site" evidence="9">
    <location>
        <position position="122"/>
    </location>
    <ligand>
        <name>substrate</name>
    </ligand>
</feature>
<dbReference type="HAMAP" id="MF_00067">
    <property type="entry name" value="GmhA"/>
    <property type="match status" value="1"/>
</dbReference>
<evidence type="ECO:0000256" key="6">
    <source>
        <dbReference type="ARBA" id="ARBA00022833"/>
    </source>
</evidence>
<keyword evidence="4 9" id="KW-0963">Cytoplasm</keyword>
<name>A0A975GQP5_9BACT</name>
<gene>
    <name evidence="9 11" type="primary">gmhA</name>
    <name evidence="11" type="ORF">dnm_061810</name>
</gene>
<keyword evidence="12" id="KW-1185">Reference proteome</keyword>
<comment type="similarity">
    <text evidence="3 9">Belongs to the SIS family. GmhA subfamily.</text>
</comment>
<feature type="binding site" evidence="9">
    <location>
        <position position="62"/>
    </location>
    <ligand>
        <name>Zn(2+)</name>
        <dbReference type="ChEBI" id="CHEBI:29105"/>
    </ligand>
</feature>
<reference evidence="11" key="1">
    <citation type="journal article" date="2021" name="Microb. Physiol.">
        <title>Proteogenomic Insights into the Physiology of Marine, Sulfate-Reducing, Filamentous Desulfonema limicola and Desulfonema magnum.</title>
        <authorList>
            <person name="Schnaars V."/>
            <person name="Wohlbrand L."/>
            <person name="Scheve S."/>
            <person name="Hinrichs C."/>
            <person name="Reinhardt R."/>
            <person name="Rabus R."/>
        </authorList>
    </citation>
    <scope>NUCLEOTIDE SEQUENCE</scope>
    <source>
        <strain evidence="11">4be13</strain>
    </source>
</reference>
<dbReference type="PANTHER" id="PTHR30390">
    <property type="entry name" value="SEDOHEPTULOSE 7-PHOSPHATE ISOMERASE / DNAA INITIATOR-ASSOCIATING FACTOR FOR REPLICATION INITIATION"/>
    <property type="match status" value="1"/>
</dbReference>
<dbReference type="InterPro" id="IPR046348">
    <property type="entry name" value="SIS_dom_sf"/>
</dbReference>
<feature type="binding site" evidence="9">
    <location>
        <position position="168"/>
    </location>
    <ligand>
        <name>substrate</name>
    </ligand>
</feature>
<comment type="pathway">
    <text evidence="9">Carbohydrate biosynthesis; D-glycero-D-manno-heptose 7-phosphate biosynthesis; D-glycero-alpha-D-manno-heptose 7-phosphate and D-glycero-beta-D-manno-heptose 7-phosphate from sedoheptulose 7-phosphate: step 1/1.</text>
</comment>
<evidence type="ECO:0000256" key="5">
    <source>
        <dbReference type="ARBA" id="ARBA00022723"/>
    </source>
</evidence>
<sequence length="192" mass="20800">MKDIIMNILDQSIRVKEMFIKNNIDLIVKGADRIVISLASGHKLIIFGNGGSAADAQHIAAEFVNRFQIERPPLAALALTTDTSVITSIGNDYHFDDIFAKQIRALGKKDDIAIGISTSGNSANVIKAMEAAKEMGIFTIGFTGSGGKLAEVADMTFSVESDTTARIQETHILLGHTLCDLVDRILFPHLMK</sequence>
<dbReference type="SUPFAM" id="SSF53697">
    <property type="entry name" value="SIS domain"/>
    <property type="match status" value="1"/>
</dbReference>
<dbReference type="GO" id="GO:1901135">
    <property type="term" value="P:carbohydrate derivative metabolic process"/>
    <property type="evidence" value="ECO:0007669"/>
    <property type="project" value="InterPro"/>
</dbReference>
<dbReference type="GO" id="GO:0008968">
    <property type="term" value="F:D-sedoheptulose 7-phosphate isomerase activity"/>
    <property type="evidence" value="ECO:0007669"/>
    <property type="project" value="UniProtKB-UniRule"/>
</dbReference>
<dbReference type="PANTHER" id="PTHR30390:SF6">
    <property type="entry name" value="DNAA INITIATOR-ASSOCIATING PROTEIN DIAA"/>
    <property type="match status" value="1"/>
</dbReference>
<dbReference type="InterPro" id="IPR004515">
    <property type="entry name" value="Phosphoheptose_Isoase"/>
</dbReference>
<dbReference type="EMBL" id="CP061800">
    <property type="protein sequence ID" value="QTA90120.1"/>
    <property type="molecule type" value="Genomic_DNA"/>
</dbReference>
<dbReference type="RefSeq" id="WP_207678463.1">
    <property type="nucleotide sequence ID" value="NZ_CP061800.1"/>
</dbReference>
<keyword evidence="8 9" id="KW-0119">Carbohydrate metabolism</keyword>
<keyword evidence="5 9" id="KW-0479">Metal-binding</keyword>
<evidence type="ECO:0000256" key="2">
    <source>
        <dbReference type="ARBA" id="ARBA00004496"/>
    </source>
</evidence>
<feature type="binding site" evidence="9">
    <location>
        <position position="176"/>
    </location>
    <ligand>
        <name>Zn(2+)</name>
        <dbReference type="ChEBI" id="CHEBI:29105"/>
    </ligand>
</feature>
<feature type="binding site" evidence="9">
    <location>
        <position position="168"/>
    </location>
    <ligand>
        <name>Zn(2+)</name>
        <dbReference type="ChEBI" id="CHEBI:29105"/>
    </ligand>
</feature>
<dbReference type="CDD" id="cd05006">
    <property type="entry name" value="SIS_GmhA"/>
    <property type="match status" value="1"/>
</dbReference>
<feature type="binding site" evidence="9">
    <location>
        <position position="62"/>
    </location>
    <ligand>
        <name>substrate</name>
    </ligand>
</feature>
<accession>A0A975GQP5</accession>
<dbReference type="Proteomes" id="UP000663722">
    <property type="component" value="Chromosome"/>
</dbReference>
<dbReference type="InterPro" id="IPR035461">
    <property type="entry name" value="GmhA/DiaA"/>
</dbReference>
<dbReference type="InterPro" id="IPR050099">
    <property type="entry name" value="SIS_GmhA/DiaA_subfam"/>
</dbReference>
<feature type="binding site" evidence="9">
    <location>
        <position position="58"/>
    </location>
    <ligand>
        <name>Zn(2+)</name>
        <dbReference type="ChEBI" id="CHEBI:29105"/>
    </ligand>
</feature>